<evidence type="ECO:0000256" key="2">
    <source>
        <dbReference type="ARBA" id="ARBA00023125"/>
    </source>
</evidence>
<name>A0A8J9YYS2_BRALA</name>
<keyword evidence="2" id="KW-0238">DNA-binding</keyword>
<dbReference type="InterPro" id="IPR002035">
    <property type="entry name" value="VWF_A"/>
</dbReference>
<dbReference type="PANTHER" id="PTHR10166">
    <property type="entry name" value="VOLTAGE-DEPENDENT CALCIUM CHANNEL SUBUNIT ALPHA-2/DELTA-RELATED"/>
    <property type="match status" value="1"/>
</dbReference>
<dbReference type="Gene3D" id="1.10.443.10">
    <property type="entry name" value="Intergrase catalytic core"/>
    <property type="match status" value="1"/>
</dbReference>
<gene>
    <name evidence="5" type="primary">CACNA2D2</name>
    <name evidence="5" type="ORF">BLAG_LOCUS7021</name>
</gene>
<dbReference type="Pfam" id="PF00092">
    <property type="entry name" value="VWA"/>
    <property type="match status" value="1"/>
</dbReference>
<accession>A0A8J9YYS2</accession>
<comment type="similarity">
    <text evidence="1">Belongs to the calcium channel subunit alpha-2/delta family.</text>
</comment>
<evidence type="ECO:0000313" key="6">
    <source>
        <dbReference type="Proteomes" id="UP000838412"/>
    </source>
</evidence>
<evidence type="ECO:0000259" key="4">
    <source>
        <dbReference type="PROSITE" id="PS50234"/>
    </source>
</evidence>
<dbReference type="InterPro" id="IPR010998">
    <property type="entry name" value="Integrase_recombinase_N"/>
</dbReference>
<dbReference type="GO" id="GO:0015074">
    <property type="term" value="P:DNA integration"/>
    <property type="evidence" value="ECO:0007669"/>
    <property type="project" value="InterPro"/>
</dbReference>
<dbReference type="GO" id="GO:0005891">
    <property type="term" value="C:voltage-gated calcium channel complex"/>
    <property type="evidence" value="ECO:0007669"/>
    <property type="project" value="TreeGrafter"/>
</dbReference>
<dbReference type="PANTHER" id="PTHR10166:SF66">
    <property type="entry name" value="VWFA AND CACHE DOMAIN-CONTAINING PROTEIN CG16868"/>
    <property type="match status" value="1"/>
</dbReference>
<dbReference type="GO" id="GO:0005245">
    <property type="term" value="F:voltage-gated calcium channel activity"/>
    <property type="evidence" value="ECO:0007669"/>
    <property type="project" value="TreeGrafter"/>
</dbReference>
<dbReference type="GO" id="GO:0006310">
    <property type="term" value="P:DNA recombination"/>
    <property type="evidence" value="ECO:0007669"/>
    <property type="project" value="UniProtKB-KW"/>
</dbReference>
<protein>
    <submittedName>
        <fullName evidence="5">CACNA2D2 protein</fullName>
    </submittedName>
</protein>
<dbReference type="SUPFAM" id="SSF56349">
    <property type="entry name" value="DNA breaking-rejoining enzymes"/>
    <property type="match status" value="1"/>
</dbReference>
<dbReference type="GO" id="GO:0003677">
    <property type="term" value="F:DNA binding"/>
    <property type="evidence" value="ECO:0007669"/>
    <property type="project" value="UniProtKB-KW"/>
</dbReference>
<dbReference type="AlphaFoldDB" id="A0A8J9YYS2"/>
<dbReference type="InterPro" id="IPR013762">
    <property type="entry name" value="Integrase-like_cat_sf"/>
</dbReference>
<reference evidence="5" key="1">
    <citation type="submission" date="2022-01" db="EMBL/GenBank/DDBJ databases">
        <authorList>
            <person name="Braso-Vives M."/>
        </authorList>
    </citation>
    <scope>NUCLEOTIDE SEQUENCE</scope>
</reference>
<proteinExistence type="inferred from homology"/>
<keyword evidence="6" id="KW-1185">Reference proteome</keyword>
<dbReference type="SUPFAM" id="SSF53300">
    <property type="entry name" value="vWA-like"/>
    <property type="match status" value="1"/>
</dbReference>
<dbReference type="InterPro" id="IPR051173">
    <property type="entry name" value="Ca_channel_alpha-2/delta"/>
</dbReference>
<dbReference type="Gene3D" id="3.40.50.410">
    <property type="entry name" value="von Willebrand factor, type A domain"/>
    <property type="match status" value="1"/>
</dbReference>
<dbReference type="InterPro" id="IPR036465">
    <property type="entry name" value="vWFA_dom_sf"/>
</dbReference>
<dbReference type="SUPFAM" id="SSF47823">
    <property type="entry name" value="lambda integrase-like, N-terminal domain"/>
    <property type="match status" value="1"/>
</dbReference>
<dbReference type="EMBL" id="OV696699">
    <property type="protein sequence ID" value="CAH1244374.1"/>
    <property type="molecule type" value="Genomic_DNA"/>
</dbReference>
<dbReference type="InterPro" id="IPR011010">
    <property type="entry name" value="DNA_brk_join_enz"/>
</dbReference>
<dbReference type="PROSITE" id="PS50234">
    <property type="entry name" value="VWFA"/>
    <property type="match status" value="1"/>
</dbReference>
<evidence type="ECO:0000256" key="3">
    <source>
        <dbReference type="ARBA" id="ARBA00023172"/>
    </source>
</evidence>
<organism evidence="5 6">
    <name type="scientific">Branchiostoma lanceolatum</name>
    <name type="common">Common lancelet</name>
    <name type="synonym">Amphioxus lanceolatum</name>
    <dbReference type="NCBI Taxonomy" id="7740"/>
    <lineage>
        <taxon>Eukaryota</taxon>
        <taxon>Metazoa</taxon>
        <taxon>Chordata</taxon>
        <taxon>Cephalochordata</taxon>
        <taxon>Leptocardii</taxon>
        <taxon>Amphioxiformes</taxon>
        <taxon>Branchiostomatidae</taxon>
        <taxon>Branchiostoma</taxon>
    </lineage>
</organism>
<evidence type="ECO:0000313" key="5">
    <source>
        <dbReference type="EMBL" id="CAH1244374.1"/>
    </source>
</evidence>
<feature type="domain" description="VWFA" evidence="4">
    <location>
        <begin position="517"/>
        <end position="717"/>
    </location>
</feature>
<evidence type="ECO:0000256" key="1">
    <source>
        <dbReference type="ARBA" id="ARBA00007060"/>
    </source>
</evidence>
<dbReference type="Proteomes" id="UP000838412">
    <property type="component" value="Chromosome 14"/>
</dbReference>
<dbReference type="Gene3D" id="1.10.150.130">
    <property type="match status" value="1"/>
</dbReference>
<sequence length="871" mass="96557">MAARDRYFFLGFALSVSILVESVIDEELSRFLGDKEELLRSLEQDVLVGYQRKCGAQCSFDRSRVIGHSSGDKLDRTSLLPDLERDLRLTKRSAYATGAAVNLNCQFRTYLLFCLHFKLEPFPANGHQLSLYGQFLSRSFKSPQTILNYLSGVRSLHKFLGLDCPTPSDFELSITVRVIRKALAHKPSPKLPITPPILLAIYSKLDLQNALDLACWAAYLIMFFSFMRASNLAAPSRAKFDPTKQLCSGDISLTANGLVIRANWSKTIQFWERTIEVPLAAMPGSPLCPVAAYSKLRSRVPPLPTDPAISVLSQGATVPVTKPRLESRLTQLITSLNLLPSKFSLHSFRRGGCTWAYLAGVPKELLSRHGDWRSNAISVYLALPASYMNIYACSSPLLEEESVCSQEYGVSIFTGTGCTTCANRKLSLSRSYIRTPSRDATCTDTLNRDICLSQGLDSSFRENLFSIDGEETGVRWQFFASQSGMYRMFPGVAQERCHDFDPRLRAWYVSATTGPKDVVIVIDSSDSMAFRPSTSSLTLMGLTKEAVTSVLWTLTHLDYVAVVSFATLAQQLTIQNKNTLVQATRDNIQALTQEVKKVEPNGHTNFEAAFRTAFDILRRSEVVSRTAGCNKMVLFMTDGEPTRGEREPEQLTQIISSLNLREDGSKFASIFTYSVGELADTTITKKIACTESGVWSEVETVGKASLAEQLSQYYDYYGTLREGQGQVIWTEPYKDAFGAGEVVTAAKAVYNTSTVPQTLLGVLGIDVATSATEKITTDKQDLFDTLQSRSSSCADIRASSVCELEQLRQKVYEQGTIRYENNSAKWCDLSLSQECSLPSAEPCDNQSLQYSTCMNHSMAQVDYVVSTLTCT</sequence>
<dbReference type="Gene3D" id="3.30.450.20">
    <property type="entry name" value="PAS domain"/>
    <property type="match status" value="1"/>
</dbReference>
<keyword evidence="3" id="KW-0233">DNA recombination</keyword>
<dbReference type="SMART" id="SM00327">
    <property type="entry name" value="VWA"/>
    <property type="match status" value="1"/>
</dbReference>
<dbReference type="OrthoDB" id="202775at2759"/>